<comment type="caution">
    <text evidence="2">The sequence shown here is derived from an EMBL/GenBank/DDBJ whole genome shotgun (WGS) entry which is preliminary data.</text>
</comment>
<accession>A0A9Q0MR56</accession>
<reference evidence="2" key="1">
    <citation type="submission" date="2022-07" db="EMBL/GenBank/DDBJ databases">
        <authorList>
            <person name="Trinca V."/>
            <person name="Uliana J.V.C."/>
            <person name="Torres T.T."/>
            <person name="Ward R.J."/>
            <person name="Monesi N."/>
        </authorList>
    </citation>
    <scope>NUCLEOTIDE SEQUENCE</scope>
    <source>
        <strain evidence="2">HSMRA1968</strain>
        <tissue evidence="2">Whole embryos</tissue>
    </source>
</reference>
<evidence type="ECO:0000313" key="3">
    <source>
        <dbReference type="Proteomes" id="UP001151699"/>
    </source>
</evidence>
<keyword evidence="3" id="KW-1185">Reference proteome</keyword>
<feature type="chain" id="PRO_5040179057" evidence="1">
    <location>
        <begin position="24"/>
        <end position="244"/>
    </location>
</feature>
<dbReference type="EMBL" id="WJQU01000004">
    <property type="protein sequence ID" value="KAJ6636471.1"/>
    <property type="molecule type" value="Genomic_DNA"/>
</dbReference>
<dbReference type="Proteomes" id="UP001151699">
    <property type="component" value="Chromosome C"/>
</dbReference>
<proteinExistence type="predicted"/>
<evidence type="ECO:0000313" key="2">
    <source>
        <dbReference type="EMBL" id="KAJ6636471.1"/>
    </source>
</evidence>
<dbReference type="AlphaFoldDB" id="A0A9Q0MR56"/>
<protein>
    <submittedName>
        <fullName evidence="2">Uncharacterized protein</fullName>
    </submittedName>
</protein>
<gene>
    <name evidence="2" type="ORF">Bhyg_15061</name>
</gene>
<organism evidence="2 3">
    <name type="scientific">Pseudolycoriella hygida</name>
    <dbReference type="NCBI Taxonomy" id="35572"/>
    <lineage>
        <taxon>Eukaryota</taxon>
        <taxon>Metazoa</taxon>
        <taxon>Ecdysozoa</taxon>
        <taxon>Arthropoda</taxon>
        <taxon>Hexapoda</taxon>
        <taxon>Insecta</taxon>
        <taxon>Pterygota</taxon>
        <taxon>Neoptera</taxon>
        <taxon>Endopterygota</taxon>
        <taxon>Diptera</taxon>
        <taxon>Nematocera</taxon>
        <taxon>Sciaroidea</taxon>
        <taxon>Sciaridae</taxon>
        <taxon>Pseudolycoriella</taxon>
    </lineage>
</organism>
<sequence>MKVVNSSTLAILAIATMITILQPTPTTAGLSDIVRSISAAVSNCRYSSCSRNPRCSVGYRTVRTTHTGCRGLKQKKYCCAEQCYFTHCYSESKSCPVHYRALDSTKGTCFGSTIKKYCCKTTDLPNCFDMSCPDSLESVKSCPSDYVETRPSNGTSARCGSTSAERLTCCRLETKTTHTADGSSQRVTDNQTHRKPIGGFFKNFFSNSHSPFAAFFQILILIPVDFTICKWSSYAMDTIHSKLD</sequence>
<evidence type="ECO:0000256" key="1">
    <source>
        <dbReference type="SAM" id="SignalP"/>
    </source>
</evidence>
<name>A0A9Q0MR56_9DIPT</name>
<feature type="signal peptide" evidence="1">
    <location>
        <begin position="1"/>
        <end position="23"/>
    </location>
</feature>
<keyword evidence="1" id="KW-0732">Signal</keyword>